<keyword evidence="1" id="KW-0732">Signal</keyword>
<dbReference type="RefSeq" id="WP_108108203.1">
    <property type="nucleotide sequence ID" value="NZ_QASN01000020.1"/>
</dbReference>
<dbReference type="AlphaFoldDB" id="A0A2T5P7N0"/>
<sequence>MIIQRLSLALLLGLCSVLPVQASDSDKRACEMYKERLKKYQREGVMGYNVLTGRTEKMDARQAREVIEDTRENINIFCNASGVVR</sequence>
<proteinExistence type="predicted"/>
<evidence type="ECO:0000313" key="2">
    <source>
        <dbReference type="EMBL" id="PTU73759.1"/>
    </source>
</evidence>
<organism evidence="2 3">
    <name type="scientific">Pseudomonas mangrovi</name>
    <dbReference type="NCBI Taxonomy" id="2161748"/>
    <lineage>
        <taxon>Bacteria</taxon>
        <taxon>Pseudomonadati</taxon>
        <taxon>Pseudomonadota</taxon>
        <taxon>Gammaproteobacteria</taxon>
        <taxon>Pseudomonadales</taxon>
        <taxon>Pseudomonadaceae</taxon>
        <taxon>Pseudomonas</taxon>
    </lineage>
</organism>
<feature type="chain" id="PRO_5015433813" description="DUF2790 domain-containing protein" evidence="1">
    <location>
        <begin position="23"/>
        <end position="85"/>
    </location>
</feature>
<keyword evidence="3" id="KW-1185">Reference proteome</keyword>
<evidence type="ECO:0000313" key="3">
    <source>
        <dbReference type="Proteomes" id="UP000244064"/>
    </source>
</evidence>
<feature type="signal peptide" evidence="1">
    <location>
        <begin position="1"/>
        <end position="22"/>
    </location>
</feature>
<reference evidence="2 3" key="1">
    <citation type="submission" date="2018-04" db="EMBL/GenBank/DDBJ databases">
        <title>Pseudomonas sp. nov., isolated from mangrove soil.</title>
        <authorList>
            <person name="Chen C."/>
        </authorList>
    </citation>
    <scope>NUCLEOTIDE SEQUENCE [LARGE SCALE GENOMIC DNA]</scope>
    <source>
        <strain evidence="2 3">TC-11</strain>
    </source>
</reference>
<evidence type="ECO:0000256" key="1">
    <source>
        <dbReference type="SAM" id="SignalP"/>
    </source>
</evidence>
<dbReference type="EMBL" id="QASN01000020">
    <property type="protein sequence ID" value="PTU73759.1"/>
    <property type="molecule type" value="Genomic_DNA"/>
</dbReference>
<accession>A0A2T5P7N0</accession>
<comment type="caution">
    <text evidence="2">The sequence shown here is derived from an EMBL/GenBank/DDBJ whole genome shotgun (WGS) entry which is preliminary data.</text>
</comment>
<protein>
    <recommendedName>
        <fullName evidence="4">DUF2790 domain-containing protein</fullName>
    </recommendedName>
</protein>
<dbReference type="Proteomes" id="UP000244064">
    <property type="component" value="Unassembled WGS sequence"/>
</dbReference>
<gene>
    <name evidence="2" type="ORF">DBO85_15765</name>
</gene>
<name>A0A2T5P7N0_9PSED</name>
<evidence type="ECO:0008006" key="4">
    <source>
        <dbReference type="Google" id="ProtNLM"/>
    </source>
</evidence>